<gene>
    <name evidence="1" type="ORF">APAC_0626</name>
</gene>
<organism evidence="1 2">
    <name type="scientific">Malaciobacter pacificus</name>
    <dbReference type="NCBI Taxonomy" id="1080223"/>
    <lineage>
        <taxon>Bacteria</taxon>
        <taxon>Pseudomonadati</taxon>
        <taxon>Campylobacterota</taxon>
        <taxon>Epsilonproteobacteria</taxon>
        <taxon>Campylobacterales</taxon>
        <taxon>Arcobacteraceae</taxon>
        <taxon>Malaciobacter</taxon>
    </lineage>
</organism>
<keyword evidence="2" id="KW-1185">Reference proteome</keyword>
<evidence type="ECO:0000313" key="2">
    <source>
        <dbReference type="Proteomes" id="UP000322726"/>
    </source>
</evidence>
<evidence type="ECO:0000313" key="1">
    <source>
        <dbReference type="EMBL" id="QEP33775.1"/>
    </source>
</evidence>
<protein>
    <submittedName>
        <fullName evidence="1">Putative membrane protein</fullName>
    </submittedName>
</protein>
<reference evidence="1" key="1">
    <citation type="submission" date="2019-09" db="EMBL/GenBank/DDBJ databases">
        <title>Complete genome sequencing of four Arcobacter species reveals a diverse suite of mobile elements.</title>
        <authorList>
            <person name="Miller W.G."/>
            <person name="Yee E."/>
            <person name="Bono J.L."/>
        </authorList>
    </citation>
    <scope>NUCLEOTIDE SEQUENCE [LARGE SCALE GENOMIC DNA]</scope>
    <source>
        <strain evidence="1">LMG 26638</strain>
    </source>
</reference>
<dbReference type="RefSeq" id="WP_130232730.1">
    <property type="nucleotide sequence ID" value="NZ_BMEF01000002.1"/>
</dbReference>
<dbReference type="KEGG" id="apai:APAC_0626"/>
<reference evidence="1" key="2">
    <citation type="submission" date="2019-09" db="EMBL/GenBank/DDBJ databases">
        <title>Taxonomic note: a critical rebuttal of the proposed division of the genus Arcobacter into six genera, emended descriptions of Arcobacter anaerophilus and the genus Arcobacter, and an assessment of genus-level boundaries for Epsilonproteobacteria using in silico genomic comparator tools.</title>
        <authorList>
            <person name="On S.L.W."/>
            <person name="Miller W.G."/>
            <person name="Biggs P."/>
            <person name="Cornelius A."/>
            <person name="Vandamme P."/>
        </authorList>
    </citation>
    <scope>NUCLEOTIDE SEQUENCE [LARGE SCALE GENOMIC DNA]</scope>
    <source>
        <strain evidence="1">LMG 26638</strain>
    </source>
</reference>
<name>A0A5C2H8I1_9BACT</name>
<proteinExistence type="predicted"/>
<dbReference type="AlphaFoldDB" id="A0A5C2H8I1"/>
<accession>A0A5C2H8I1</accession>
<dbReference type="EMBL" id="CP035928">
    <property type="protein sequence ID" value="QEP33775.1"/>
    <property type="molecule type" value="Genomic_DNA"/>
</dbReference>
<sequence length="131" mass="15828">MFKQVKSALFWYYLFKFRRRVILIVLLLIVALFANAIYSDVVQYLTLKEKLEFLEAVLIAKWIIIIFNIVFSIYLILTMFKKEEDKVVKKVQKEDKKIKTEIKKTDKFSNREKEFLNKKKLRTKADILLEK</sequence>
<dbReference type="Proteomes" id="UP000322726">
    <property type="component" value="Chromosome"/>
</dbReference>